<reference evidence="4 5" key="1">
    <citation type="submission" date="2015-12" db="EMBL/GenBank/DDBJ databases">
        <authorList>
            <person name="Andreevskaya M."/>
        </authorList>
    </citation>
    <scope>NUCLEOTIDE SEQUENCE [LARGE SCALE GENOMIC DNA]</scope>
    <source>
        <strain evidence="2 5">KSL4-2</strain>
        <strain evidence="3 4">PL111</strain>
    </source>
</reference>
<dbReference type="Proteomes" id="UP000199047">
    <property type="component" value="Unassembled WGS sequence"/>
</dbReference>
<keyword evidence="1" id="KW-0812">Transmembrane</keyword>
<dbReference type="EMBL" id="FBTB01000009">
    <property type="protein sequence ID" value="CUW06446.1"/>
    <property type="molecule type" value="Genomic_DNA"/>
</dbReference>
<evidence type="ECO:0000313" key="3">
    <source>
        <dbReference type="EMBL" id="CUW15809.1"/>
    </source>
</evidence>
<proteinExistence type="predicted"/>
<comment type="caution">
    <text evidence="3">The sequence shown here is derived from an EMBL/GenBank/DDBJ whole genome shotgun (WGS) entry which is preliminary data.</text>
</comment>
<keyword evidence="1" id="KW-1133">Transmembrane helix</keyword>
<protein>
    <submittedName>
        <fullName evidence="3">Uncharacterized protein</fullName>
    </submittedName>
</protein>
<dbReference type="EMBL" id="FBTU01000022">
    <property type="protein sequence ID" value="CUW15809.1"/>
    <property type="molecule type" value="Genomic_DNA"/>
</dbReference>
<evidence type="ECO:0000313" key="2">
    <source>
        <dbReference type="EMBL" id="CUW06446.1"/>
    </source>
</evidence>
<keyword evidence="1" id="KW-0472">Membrane</keyword>
<dbReference type="Proteomes" id="UP000198868">
    <property type="component" value="Unassembled WGS sequence"/>
</dbReference>
<evidence type="ECO:0000313" key="5">
    <source>
        <dbReference type="Proteomes" id="UP000199047"/>
    </source>
</evidence>
<evidence type="ECO:0000313" key="4">
    <source>
        <dbReference type="Proteomes" id="UP000198868"/>
    </source>
</evidence>
<accession>A0AAN2QWD5</accession>
<gene>
    <name evidence="2" type="ORF">KSL4_0653</name>
    <name evidence="3" type="ORF">PL111_1753</name>
</gene>
<sequence>MKKLNAQKLIFLILMIMSLNVLLTPTDPFVNKTLALFGIVLTSLAFIKTKKHTKV</sequence>
<feature type="transmembrane region" description="Helical" evidence="1">
    <location>
        <begin position="7"/>
        <end position="23"/>
    </location>
</feature>
<feature type="transmembrane region" description="Helical" evidence="1">
    <location>
        <begin position="29"/>
        <end position="47"/>
    </location>
</feature>
<keyword evidence="5" id="KW-1185">Reference proteome</keyword>
<name>A0AAN2QWD5_9LACO</name>
<organism evidence="3 4">
    <name type="scientific">Leuconostoc inhae</name>
    <dbReference type="NCBI Taxonomy" id="178001"/>
    <lineage>
        <taxon>Bacteria</taxon>
        <taxon>Bacillati</taxon>
        <taxon>Bacillota</taxon>
        <taxon>Bacilli</taxon>
        <taxon>Lactobacillales</taxon>
        <taxon>Lactobacillaceae</taxon>
        <taxon>Leuconostoc</taxon>
    </lineage>
</organism>
<evidence type="ECO:0000256" key="1">
    <source>
        <dbReference type="SAM" id="Phobius"/>
    </source>
</evidence>
<dbReference type="AlphaFoldDB" id="A0AAN2QWD5"/>